<evidence type="ECO:0000313" key="3">
    <source>
        <dbReference type="EMBL" id="KAK2947200.1"/>
    </source>
</evidence>
<feature type="region of interest" description="Disordered" evidence="1">
    <location>
        <begin position="1"/>
        <end position="38"/>
    </location>
</feature>
<dbReference type="EMBL" id="JARBJD010000207">
    <property type="protein sequence ID" value="KAK2947200.1"/>
    <property type="molecule type" value="Genomic_DNA"/>
</dbReference>
<accession>A0ABQ9XAG0</accession>
<protein>
    <submittedName>
        <fullName evidence="3">Uncharacterized protein</fullName>
    </submittedName>
</protein>
<keyword evidence="4" id="KW-1185">Reference proteome</keyword>
<keyword evidence="2" id="KW-0812">Transmembrane</keyword>
<name>A0ABQ9XAG0_9EUKA</name>
<reference evidence="3 4" key="1">
    <citation type="journal article" date="2022" name="bioRxiv">
        <title>Genomics of Preaxostyla Flagellates Illuminates Evolutionary Transitions and the Path Towards Mitochondrial Loss.</title>
        <authorList>
            <person name="Novak L.V.F."/>
            <person name="Treitli S.C."/>
            <person name="Pyrih J."/>
            <person name="Halakuc P."/>
            <person name="Pipaliya S.V."/>
            <person name="Vacek V."/>
            <person name="Brzon O."/>
            <person name="Soukal P."/>
            <person name="Eme L."/>
            <person name="Dacks J.B."/>
            <person name="Karnkowska A."/>
            <person name="Elias M."/>
            <person name="Hampl V."/>
        </authorList>
    </citation>
    <scope>NUCLEOTIDE SEQUENCE [LARGE SCALE GENOMIC DNA]</scope>
    <source>
        <strain evidence="3">NAU3</strain>
        <tissue evidence="3">Gut</tissue>
    </source>
</reference>
<comment type="caution">
    <text evidence="3">The sequence shown here is derived from an EMBL/GenBank/DDBJ whole genome shotgun (WGS) entry which is preliminary data.</text>
</comment>
<evidence type="ECO:0000313" key="4">
    <source>
        <dbReference type="Proteomes" id="UP001281761"/>
    </source>
</evidence>
<proteinExistence type="predicted"/>
<gene>
    <name evidence="3" type="ORF">BLNAU_17834</name>
</gene>
<evidence type="ECO:0000256" key="2">
    <source>
        <dbReference type="SAM" id="Phobius"/>
    </source>
</evidence>
<organism evidence="3 4">
    <name type="scientific">Blattamonas nauphoetae</name>
    <dbReference type="NCBI Taxonomy" id="2049346"/>
    <lineage>
        <taxon>Eukaryota</taxon>
        <taxon>Metamonada</taxon>
        <taxon>Preaxostyla</taxon>
        <taxon>Oxymonadida</taxon>
        <taxon>Blattamonas</taxon>
    </lineage>
</organism>
<feature type="transmembrane region" description="Helical" evidence="2">
    <location>
        <begin position="44"/>
        <end position="67"/>
    </location>
</feature>
<keyword evidence="2" id="KW-0472">Membrane</keyword>
<evidence type="ECO:0000256" key="1">
    <source>
        <dbReference type="SAM" id="MobiDB-lite"/>
    </source>
</evidence>
<dbReference type="Proteomes" id="UP001281761">
    <property type="component" value="Unassembled WGS sequence"/>
</dbReference>
<feature type="compositionally biased region" description="Polar residues" evidence="1">
    <location>
        <begin position="1"/>
        <end position="13"/>
    </location>
</feature>
<sequence length="180" mass="20342">MILQSRLNPQKNGMNPAEANKKGDVQFLNPSGSHRRDIRNTSPVSLKTLSASLYLPLIVCYSFRIIISAIHDTLLIDRDFTKLFIIVLNRFIKIHFDSQPTVPSLIRLVLGTITFLTTICLILLFSSLPEKTEMLIKYDGGNVLLDICEKTFNKESIDPTLYIIQNATASLTFRVMLKAQ</sequence>
<feature type="transmembrane region" description="Helical" evidence="2">
    <location>
        <begin position="105"/>
        <end position="128"/>
    </location>
</feature>
<keyword evidence="2" id="KW-1133">Transmembrane helix</keyword>